<dbReference type="EMBL" id="JBHSZH010000005">
    <property type="protein sequence ID" value="MFC7081332.1"/>
    <property type="molecule type" value="Genomic_DNA"/>
</dbReference>
<organism evidence="2 3">
    <name type="scientific">Halorussus caseinilyticus</name>
    <dbReference type="NCBI Taxonomy" id="3034025"/>
    <lineage>
        <taxon>Archaea</taxon>
        <taxon>Methanobacteriati</taxon>
        <taxon>Methanobacteriota</taxon>
        <taxon>Stenosarchaea group</taxon>
        <taxon>Halobacteria</taxon>
        <taxon>Halobacteriales</taxon>
        <taxon>Haladaptataceae</taxon>
        <taxon>Halorussus</taxon>
    </lineage>
</organism>
<dbReference type="InterPro" id="IPR036249">
    <property type="entry name" value="Thioredoxin-like_sf"/>
</dbReference>
<dbReference type="RefSeq" id="WP_276280754.1">
    <property type="nucleotide sequence ID" value="NZ_CP119809.1"/>
</dbReference>
<gene>
    <name evidence="2" type="ORF">ACFQJ6_15705</name>
</gene>
<dbReference type="AlphaFoldDB" id="A0ABD5WQ72"/>
<dbReference type="PROSITE" id="PS51352">
    <property type="entry name" value="THIOREDOXIN_2"/>
    <property type="match status" value="1"/>
</dbReference>
<evidence type="ECO:0000259" key="1">
    <source>
        <dbReference type="PROSITE" id="PS51352"/>
    </source>
</evidence>
<dbReference type="PANTHER" id="PTHR45663">
    <property type="entry name" value="GEO12009P1"/>
    <property type="match status" value="1"/>
</dbReference>
<evidence type="ECO:0000313" key="3">
    <source>
        <dbReference type="Proteomes" id="UP001596407"/>
    </source>
</evidence>
<dbReference type="GeneID" id="79301920"/>
<reference evidence="2 3" key="1">
    <citation type="journal article" date="2019" name="Int. J. Syst. Evol. Microbiol.">
        <title>The Global Catalogue of Microorganisms (GCM) 10K type strain sequencing project: providing services to taxonomists for standard genome sequencing and annotation.</title>
        <authorList>
            <consortium name="The Broad Institute Genomics Platform"/>
            <consortium name="The Broad Institute Genome Sequencing Center for Infectious Disease"/>
            <person name="Wu L."/>
            <person name="Ma J."/>
        </authorList>
    </citation>
    <scope>NUCLEOTIDE SEQUENCE [LARGE SCALE GENOMIC DNA]</scope>
    <source>
        <strain evidence="2 3">DT72</strain>
    </source>
</reference>
<dbReference type="Gene3D" id="3.40.30.10">
    <property type="entry name" value="Glutaredoxin"/>
    <property type="match status" value="1"/>
</dbReference>
<comment type="caution">
    <text evidence="2">The sequence shown here is derived from an EMBL/GenBank/DDBJ whole genome shotgun (WGS) entry which is preliminary data.</text>
</comment>
<dbReference type="SUPFAM" id="SSF52833">
    <property type="entry name" value="Thioredoxin-like"/>
    <property type="match status" value="1"/>
</dbReference>
<feature type="domain" description="Thioredoxin" evidence="1">
    <location>
        <begin position="1"/>
        <end position="120"/>
    </location>
</feature>
<dbReference type="CDD" id="cd02947">
    <property type="entry name" value="TRX_family"/>
    <property type="match status" value="1"/>
</dbReference>
<protein>
    <submittedName>
        <fullName evidence="2">Thioredoxin family protein</fullName>
    </submittedName>
</protein>
<evidence type="ECO:0000313" key="2">
    <source>
        <dbReference type="EMBL" id="MFC7081332.1"/>
    </source>
</evidence>
<name>A0ABD5WQ72_9EURY</name>
<dbReference type="InterPro" id="IPR013766">
    <property type="entry name" value="Thioredoxin_domain"/>
</dbReference>
<dbReference type="Proteomes" id="UP001596407">
    <property type="component" value="Unassembled WGS sequence"/>
</dbReference>
<dbReference type="Pfam" id="PF00085">
    <property type="entry name" value="Thioredoxin"/>
    <property type="match status" value="1"/>
</dbReference>
<accession>A0ABD5WQ72</accession>
<keyword evidence="3" id="KW-1185">Reference proteome</keyword>
<proteinExistence type="predicted"/>
<dbReference type="PANTHER" id="PTHR45663:SF11">
    <property type="entry name" value="GEO12009P1"/>
    <property type="match status" value="1"/>
</dbReference>
<sequence>MTETTDDPAFSDRSDKPVHLADADELDAFVADHDLALVDFYTKGCSLCQAIEPVVGNVARATDAAVALCNPRDDPPLVERFDVRSVPTLLLFEDGELVGRMAEGFQGTDAVVEFVESGGET</sequence>